<evidence type="ECO:0000313" key="3">
    <source>
        <dbReference type="Proteomes" id="UP000305233"/>
    </source>
</evidence>
<comment type="caution">
    <text evidence="2">The sequence shown here is derived from an EMBL/GenBank/DDBJ whole genome shotgun (WGS) entry which is preliminary data.</text>
</comment>
<dbReference type="InterPro" id="IPR003615">
    <property type="entry name" value="HNH_nuc"/>
</dbReference>
<evidence type="ECO:0000313" key="2">
    <source>
        <dbReference type="EMBL" id="THJ64504.1"/>
    </source>
</evidence>
<dbReference type="OrthoDB" id="4464809at2"/>
<dbReference type="CDD" id="cd00085">
    <property type="entry name" value="HNHc"/>
    <property type="match status" value="1"/>
</dbReference>
<feature type="domain" description="HNH nuclease" evidence="1">
    <location>
        <begin position="145"/>
        <end position="194"/>
    </location>
</feature>
<dbReference type="Proteomes" id="UP000305233">
    <property type="component" value="Unassembled WGS sequence"/>
</dbReference>
<dbReference type="EMBL" id="SSWH01000025">
    <property type="protein sequence ID" value="THJ64504.1"/>
    <property type="molecule type" value="Genomic_DNA"/>
</dbReference>
<dbReference type="Pfam" id="PF13391">
    <property type="entry name" value="HNH_2"/>
    <property type="match status" value="1"/>
</dbReference>
<reference evidence="2 3" key="1">
    <citation type="submission" date="2019-04" db="EMBL/GenBank/DDBJ databases">
        <authorList>
            <person name="Liu Q."/>
            <person name="Xin Y.-H."/>
        </authorList>
    </citation>
    <scope>NUCLEOTIDE SEQUENCE [LARGE SCALE GENOMIC DNA]</scope>
    <source>
        <strain evidence="2 3">AM23</strain>
    </source>
</reference>
<keyword evidence="2" id="KW-0540">Nuclease</keyword>
<dbReference type="GO" id="GO:0004519">
    <property type="term" value="F:endonuclease activity"/>
    <property type="evidence" value="ECO:0007669"/>
    <property type="project" value="UniProtKB-KW"/>
</dbReference>
<gene>
    <name evidence="2" type="ORF">E8P82_14805</name>
</gene>
<accession>A0A4S5DZQ8</accession>
<keyword evidence="3" id="KW-1185">Reference proteome</keyword>
<protein>
    <submittedName>
        <fullName evidence="2">HNH endonuclease</fullName>
    </submittedName>
</protein>
<proteinExistence type="predicted"/>
<organism evidence="2 3">
    <name type="scientific">Arthrobacter echini</name>
    <dbReference type="NCBI Taxonomy" id="1529066"/>
    <lineage>
        <taxon>Bacteria</taxon>
        <taxon>Bacillati</taxon>
        <taxon>Actinomycetota</taxon>
        <taxon>Actinomycetes</taxon>
        <taxon>Micrococcales</taxon>
        <taxon>Micrococcaceae</taxon>
        <taxon>Arthrobacter</taxon>
    </lineage>
</organism>
<keyword evidence="2" id="KW-0255">Endonuclease</keyword>
<keyword evidence="2" id="KW-0378">Hydrolase</keyword>
<evidence type="ECO:0000259" key="1">
    <source>
        <dbReference type="Pfam" id="PF13391"/>
    </source>
</evidence>
<name>A0A4S5DZQ8_9MICC</name>
<sequence>MMLPDTTTVDQIIGSVSENGIAHYHLTGKGKTAKPDEGVLKALEARVPIVVLARVPSDQTVDPADITYQAIFPVYIHRYSRKASMLELDVSQAYAFDTPAQTALSAPIAPDFRVHERRWSFRVVKRRLHQPLFSRDVMDAYQGRCAVCGLDVPELLEAAHIIPDRDDDGLAWVRNGMALCKNHHAAYDANLLAVSPDLTISVAPPLLVAPATAGSALRDILASLHGAPLKVIPADKQQQPDSGCLATRFTEFQQKWSIPATPMEKAGPTSGSYT</sequence>
<dbReference type="AlphaFoldDB" id="A0A4S5DZQ8"/>